<dbReference type="GO" id="GO:0005829">
    <property type="term" value="C:cytosol"/>
    <property type="evidence" value="ECO:0007669"/>
    <property type="project" value="TreeGrafter"/>
</dbReference>
<dbReference type="Gene3D" id="2.40.30.10">
    <property type="entry name" value="Translation factors"/>
    <property type="match status" value="1"/>
</dbReference>
<dbReference type="GO" id="GO:0010181">
    <property type="term" value="F:FMN binding"/>
    <property type="evidence" value="ECO:0007669"/>
    <property type="project" value="TreeGrafter"/>
</dbReference>
<protein>
    <recommendedName>
        <fullName evidence="2">NADPH--hemoprotein reductase</fullName>
        <ecNumber evidence="2">1.6.2.4</ecNumber>
    </recommendedName>
</protein>
<sequence>MQYFKIDSSQATAVGREYEFSLHTEISTDEAEYICWVVKLRGVLLLSWYPPSDHHLPLGAVAMVTGLILLNILISKGKYKILYPNSVHVTAPLFEYCTTGQSKQGVATSLFTRLKNVSPENRKVPVYIRHSSLRLPFRPVNPVIMVGPGTGLAPFRGFIQDRSTAIKESNGLYY</sequence>
<name>A0A1X7TE57_AMPQE</name>
<dbReference type="EnsemblMetazoa" id="Aqu2.1.12630_001">
    <property type="protein sequence ID" value="Aqu2.1.12630_001"/>
    <property type="gene ID" value="Aqu2.1.12630"/>
</dbReference>
<dbReference type="GO" id="GO:0003958">
    <property type="term" value="F:NADPH-hemoprotein reductase activity"/>
    <property type="evidence" value="ECO:0007669"/>
    <property type="project" value="UniProtKB-EC"/>
</dbReference>
<reference evidence="4" key="1">
    <citation type="submission" date="2017-05" db="UniProtKB">
        <authorList>
            <consortium name="EnsemblMetazoa"/>
        </authorList>
    </citation>
    <scope>IDENTIFICATION</scope>
</reference>
<accession>A0A1X7TE57</accession>
<keyword evidence="3" id="KW-0812">Transmembrane</keyword>
<dbReference type="SUPFAM" id="SSF52343">
    <property type="entry name" value="Ferredoxin reductase-like, C-terminal NADP-linked domain"/>
    <property type="match status" value="1"/>
</dbReference>
<dbReference type="Gene3D" id="3.40.50.80">
    <property type="entry name" value="Nucleotide-binding domain of ferredoxin-NADP reductase (FNR) module"/>
    <property type="match status" value="1"/>
</dbReference>
<dbReference type="EC" id="1.6.2.4" evidence="2"/>
<evidence type="ECO:0000256" key="3">
    <source>
        <dbReference type="SAM" id="Phobius"/>
    </source>
</evidence>
<feature type="transmembrane region" description="Helical" evidence="3">
    <location>
        <begin position="55"/>
        <end position="74"/>
    </location>
</feature>
<keyword evidence="3" id="KW-0472">Membrane</keyword>
<dbReference type="OrthoDB" id="1856718at2759"/>
<evidence type="ECO:0000256" key="2">
    <source>
        <dbReference type="ARBA" id="ARBA00023797"/>
    </source>
</evidence>
<dbReference type="GO" id="GO:0050660">
    <property type="term" value="F:flavin adenine dinucleotide binding"/>
    <property type="evidence" value="ECO:0007669"/>
    <property type="project" value="TreeGrafter"/>
</dbReference>
<dbReference type="InParanoid" id="A0A1X7TE57"/>
<dbReference type="STRING" id="400682.A0A1X7TE57"/>
<proteinExistence type="predicted"/>
<dbReference type="PANTHER" id="PTHR19384">
    <property type="entry name" value="NITRIC OXIDE SYNTHASE-RELATED"/>
    <property type="match status" value="1"/>
</dbReference>
<evidence type="ECO:0000256" key="1">
    <source>
        <dbReference type="ARBA" id="ARBA00022630"/>
    </source>
</evidence>
<dbReference type="AlphaFoldDB" id="A0A1X7TE57"/>
<evidence type="ECO:0000313" key="4">
    <source>
        <dbReference type="EnsemblMetazoa" id="Aqu2.1.12630_001"/>
    </source>
</evidence>
<keyword evidence="3" id="KW-1133">Transmembrane helix</keyword>
<keyword evidence="1" id="KW-0285">Flavoprotein</keyword>
<organism evidence="4">
    <name type="scientific">Amphimedon queenslandica</name>
    <name type="common">Sponge</name>
    <dbReference type="NCBI Taxonomy" id="400682"/>
    <lineage>
        <taxon>Eukaryota</taxon>
        <taxon>Metazoa</taxon>
        <taxon>Porifera</taxon>
        <taxon>Demospongiae</taxon>
        <taxon>Heteroscleromorpha</taxon>
        <taxon>Haplosclerida</taxon>
        <taxon>Niphatidae</taxon>
        <taxon>Amphimedon</taxon>
    </lineage>
</organism>
<dbReference type="InterPro" id="IPR039261">
    <property type="entry name" value="FNR_nucleotide-bd"/>
</dbReference>
<dbReference type="PANTHER" id="PTHR19384:SF17">
    <property type="entry name" value="NADPH--CYTOCHROME P450 REDUCTASE"/>
    <property type="match status" value="1"/>
</dbReference>